<dbReference type="EMBL" id="SZZH01000007">
    <property type="protein sequence ID" value="TKV56373.1"/>
    <property type="molecule type" value="Genomic_DNA"/>
</dbReference>
<dbReference type="AlphaFoldDB" id="A0A4U6Q919"/>
<evidence type="ECO:0000256" key="3">
    <source>
        <dbReference type="ARBA" id="ARBA00023163"/>
    </source>
</evidence>
<gene>
    <name evidence="6" type="ORF">FDO65_20660</name>
</gene>
<dbReference type="PRINTS" id="PR00455">
    <property type="entry name" value="HTHTETR"/>
</dbReference>
<name>A0A4U6Q919_9ACTN</name>
<dbReference type="Pfam" id="PF00440">
    <property type="entry name" value="TetR_N"/>
    <property type="match status" value="1"/>
</dbReference>
<comment type="caution">
    <text evidence="6">The sequence shown here is derived from an EMBL/GenBank/DDBJ whole genome shotgun (WGS) entry which is preliminary data.</text>
</comment>
<feature type="domain" description="HTH tetR-type" evidence="5">
    <location>
        <begin position="5"/>
        <end position="65"/>
    </location>
</feature>
<evidence type="ECO:0000313" key="7">
    <source>
        <dbReference type="Proteomes" id="UP000306985"/>
    </source>
</evidence>
<dbReference type="SUPFAM" id="SSF46689">
    <property type="entry name" value="Homeodomain-like"/>
    <property type="match status" value="1"/>
</dbReference>
<reference evidence="6 7" key="1">
    <citation type="submission" date="2019-05" db="EMBL/GenBank/DDBJ databases">
        <title>Nakamurella sp. N5BH11, whole genome shotgun sequence.</title>
        <authorList>
            <person name="Tuo L."/>
        </authorList>
    </citation>
    <scope>NUCLEOTIDE SEQUENCE [LARGE SCALE GENOMIC DNA]</scope>
    <source>
        <strain evidence="6 7">N5BH11</strain>
    </source>
</reference>
<proteinExistence type="predicted"/>
<keyword evidence="3" id="KW-0804">Transcription</keyword>
<evidence type="ECO:0000313" key="6">
    <source>
        <dbReference type="EMBL" id="TKV56373.1"/>
    </source>
</evidence>
<dbReference type="PANTHER" id="PTHR30055">
    <property type="entry name" value="HTH-TYPE TRANSCRIPTIONAL REGULATOR RUTR"/>
    <property type="match status" value="1"/>
</dbReference>
<protein>
    <submittedName>
        <fullName evidence="6">TetR/AcrR family transcriptional regulator</fullName>
    </submittedName>
</protein>
<evidence type="ECO:0000256" key="1">
    <source>
        <dbReference type="ARBA" id="ARBA00023015"/>
    </source>
</evidence>
<accession>A0A4U6Q919</accession>
<keyword evidence="2 4" id="KW-0238">DNA-binding</keyword>
<dbReference type="GO" id="GO:0003700">
    <property type="term" value="F:DNA-binding transcription factor activity"/>
    <property type="evidence" value="ECO:0007669"/>
    <property type="project" value="TreeGrafter"/>
</dbReference>
<evidence type="ECO:0000256" key="4">
    <source>
        <dbReference type="PROSITE-ProRule" id="PRU00335"/>
    </source>
</evidence>
<dbReference type="GO" id="GO:0000976">
    <property type="term" value="F:transcription cis-regulatory region binding"/>
    <property type="evidence" value="ECO:0007669"/>
    <property type="project" value="TreeGrafter"/>
</dbReference>
<dbReference type="InterPro" id="IPR050109">
    <property type="entry name" value="HTH-type_TetR-like_transc_reg"/>
</dbReference>
<evidence type="ECO:0000259" key="5">
    <source>
        <dbReference type="PROSITE" id="PS50977"/>
    </source>
</evidence>
<keyword evidence="7" id="KW-1185">Reference proteome</keyword>
<keyword evidence="1" id="KW-0805">Transcription regulation</keyword>
<dbReference type="PANTHER" id="PTHR30055:SF234">
    <property type="entry name" value="HTH-TYPE TRANSCRIPTIONAL REGULATOR BETI"/>
    <property type="match status" value="1"/>
</dbReference>
<organism evidence="6 7">
    <name type="scientific">Nakamurella flava</name>
    <dbReference type="NCBI Taxonomy" id="2576308"/>
    <lineage>
        <taxon>Bacteria</taxon>
        <taxon>Bacillati</taxon>
        <taxon>Actinomycetota</taxon>
        <taxon>Actinomycetes</taxon>
        <taxon>Nakamurellales</taxon>
        <taxon>Nakamurellaceae</taxon>
        <taxon>Nakamurella</taxon>
    </lineage>
</organism>
<dbReference type="Proteomes" id="UP000306985">
    <property type="component" value="Unassembled WGS sequence"/>
</dbReference>
<dbReference type="Gene3D" id="1.10.357.10">
    <property type="entry name" value="Tetracycline Repressor, domain 2"/>
    <property type="match status" value="1"/>
</dbReference>
<dbReference type="OrthoDB" id="9806334at2"/>
<sequence length="186" mass="19957">MPPPPAARDKVLDAFERLLIERGERETTLDAVAREAGVSKGGLIYHFNSRDALVDGLLERLQGLVEQDIRDMTAAPGGPVAYYLSTSANPAAAVDRTLVAATRLLQRSHTRVGDVLAAAQQRWYDAVLAAVGDPAVARLIVLLGDGMYYESTMAGSVLPARSARSEETVQQMLGLVDRLLDGAGER</sequence>
<dbReference type="InterPro" id="IPR009057">
    <property type="entry name" value="Homeodomain-like_sf"/>
</dbReference>
<dbReference type="InterPro" id="IPR001647">
    <property type="entry name" value="HTH_TetR"/>
</dbReference>
<dbReference type="RefSeq" id="WP_137451642.1">
    <property type="nucleotide sequence ID" value="NZ_SZZH01000007.1"/>
</dbReference>
<evidence type="ECO:0000256" key="2">
    <source>
        <dbReference type="ARBA" id="ARBA00023125"/>
    </source>
</evidence>
<feature type="DNA-binding region" description="H-T-H motif" evidence="4">
    <location>
        <begin position="28"/>
        <end position="47"/>
    </location>
</feature>
<dbReference type="PROSITE" id="PS50977">
    <property type="entry name" value="HTH_TETR_2"/>
    <property type="match status" value="1"/>
</dbReference>